<gene>
    <name evidence="7" type="ORF">CAK95_02235</name>
</gene>
<dbReference type="AlphaFoldDB" id="A0A1W6ZKW9"/>
<dbReference type="CDD" id="cd07035">
    <property type="entry name" value="TPP_PYR_POX_like"/>
    <property type="match status" value="1"/>
</dbReference>
<feature type="domain" description="Thiamine pyrophosphate enzyme central" evidence="4">
    <location>
        <begin position="224"/>
        <end position="350"/>
    </location>
</feature>
<dbReference type="InterPro" id="IPR012001">
    <property type="entry name" value="Thiamin_PyroP_enz_TPP-bd_dom"/>
</dbReference>
<dbReference type="SUPFAM" id="SSF52518">
    <property type="entry name" value="Thiamin diphosphate-binding fold (THDP-binding)"/>
    <property type="match status" value="2"/>
</dbReference>
<dbReference type="GO" id="GO:0000287">
    <property type="term" value="F:magnesium ion binding"/>
    <property type="evidence" value="ECO:0007669"/>
    <property type="project" value="InterPro"/>
</dbReference>
<dbReference type="STRING" id="1235591.CAK95_02235"/>
<dbReference type="Pfam" id="PF02775">
    <property type="entry name" value="TPP_enzyme_C"/>
    <property type="match status" value="1"/>
</dbReference>
<dbReference type="InterPro" id="IPR045229">
    <property type="entry name" value="TPP_enz"/>
</dbReference>
<sequence>MLTERGREALMTSDILRTTNYPDGGEAVLEAFRNIGIDYIISSPGSEWPSLWEALARQKRNETDGPIYLDCGHEILAVTMAAAYTQITGRIQVVVLHAGAGLLQGAMAINACRAMEIPMLIMSGEALGFGETSFDPGSQWYRNLSVVGGNQRLAEPITKWAQQVPNSATLYQSVVRAAELAQRQPKGPTYLCVSMETLLEDWKNPPHRTAVAASPKVQPLEADIESVAKLIVEAKSPIIYVENLGAHNEAFEALQELAIGAGIPVVEGQGAFFGNFPKSNPLYAGQDVRPFLDEIDLCLLVECRAPWYPPSNTPKGATVVSVAENSLKNHMVYQTMYADRYLEGDVASILKLLSQSVQRAGLQTRAKEQRTRLWADRHRSNLEVLAAAEAEAEQSEIISVPALAKAMRECLPQESAYVDETIMHSNALRAHLNWRDPQTFFRAPSGLGQGVGYALGVKLALRERFVVFLVGDGTFMYNPIIPALAFAEEHKLPVLVIVLNNSKYSAMQYFHDRFYPSGVSMMDQSYFGVNITGSKYEEAANLVDGYSKRVLVTSELRDALLEAKRYVLGGKCAVLNIEMPELGSAQTLR</sequence>
<keyword evidence="2 3" id="KW-0786">Thiamine pyrophosphate</keyword>
<feature type="domain" description="Thiamine pyrophosphate enzyme TPP-binding" evidence="5">
    <location>
        <begin position="428"/>
        <end position="564"/>
    </location>
</feature>
<dbReference type="GO" id="GO:0003984">
    <property type="term" value="F:acetolactate synthase activity"/>
    <property type="evidence" value="ECO:0007669"/>
    <property type="project" value="TreeGrafter"/>
</dbReference>
<evidence type="ECO:0000256" key="2">
    <source>
        <dbReference type="ARBA" id="ARBA00023052"/>
    </source>
</evidence>
<evidence type="ECO:0008006" key="9">
    <source>
        <dbReference type="Google" id="ProtNLM"/>
    </source>
</evidence>
<organism evidence="7 8">
    <name type="scientific">Pseudorhodoplanes sinuspersici</name>
    <dbReference type="NCBI Taxonomy" id="1235591"/>
    <lineage>
        <taxon>Bacteria</taxon>
        <taxon>Pseudomonadati</taxon>
        <taxon>Pseudomonadota</taxon>
        <taxon>Alphaproteobacteria</taxon>
        <taxon>Hyphomicrobiales</taxon>
        <taxon>Pseudorhodoplanes</taxon>
    </lineage>
</organism>
<dbReference type="Pfam" id="PF00205">
    <property type="entry name" value="TPP_enzyme_M"/>
    <property type="match status" value="1"/>
</dbReference>
<evidence type="ECO:0000259" key="5">
    <source>
        <dbReference type="Pfam" id="PF02775"/>
    </source>
</evidence>
<dbReference type="GO" id="GO:0030976">
    <property type="term" value="F:thiamine pyrophosphate binding"/>
    <property type="evidence" value="ECO:0007669"/>
    <property type="project" value="InterPro"/>
</dbReference>
<dbReference type="Proteomes" id="UP000194137">
    <property type="component" value="Chromosome"/>
</dbReference>
<dbReference type="GO" id="GO:0009097">
    <property type="term" value="P:isoleucine biosynthetic process"/>
    <property type="evidence" value="ECO:0007669"/>
    <property type="project" value="TreeGrafter"/>
</dbReference>
<dbReference type="Gene3D" id="3.40.50.970">
    <property type="match status" value="2"/>
</dbReference>
<dbReference type="InterPro" id="IPR012000">
    <property type="entry name" value="Thiamin_PyroP_enz_cen_dom"/>
</dbReference>
<dbReference type="OrthoDB" id="4494979at2"/>
<dbReference type="InterPro" id="IPR011766">
    <property type="entry name" value="TPP_enzyme_TPP-bd"/>
</dbReference>
<dbReference type="PANTHER" id="PTHR18968">
    <property type="entry name" value="THIAMINE PYROPHOSPHATE ENZYMES"/>
    <property type="match status" value="1"/>
</dbReference>
<comment type="similarity">
    <text evidence="1 3">Belongs to the TPP enzyme family.</text>
</comment>
<dbReference type="InterPro" id="IPR029061">
    <property type="entry name" value="THDP-binding"/>
</dbReference>
<dbReference type="InterPro" id="IPR029035">
    <property type="entry name" value="DHS-like_NAD/FAD-binding_dom"/>
</dbReference>
<dbReference type="SUPFAM" id="SSF52467">
    <property type="entry name" value="DHS-like NAD/FAD-binding domain"/>
    <property type="match status" value="1"/>
</dbReference>
<evidence type="ECO:0000256" key="3">
    <source>
        <dbReference type="RuleBase" id="RU362132"/>
    </source>
</evidence>
<dbReference type="Gene3D" id="3.40.50.1220">
    <property type="entry name" value="TPP-binding domain"/>
    <property type="match status" value="1"/>
</dbReference>
<reference evidence="7 8" key="1">
    <citation type="submission" date="2017-05" db="EMBL/GenBank/DDBJ databases">
        <title>Full genome sequence of Pseudorhodoplanes sinuspersici.</title>
        <authorList>
            <person name="Dastgheib S.M.M."/>
            <person name="Shavandi M."/>
            <person name="Tirandaz H."/>
        </authorList>
    </citation>
    <scope>NUCLEOTIDE SEQUENCE [LARGE SCALE GENOMIC DNA]</scope>
    <source>
        <strain evidence="7 8">RIPI110</strain>
    </source>
</reference>
<evidence type="ECO:0000259" key="4">
    <source>
        <dbReference type="Pfam" id="PF00205"/>
    </source>
</evidence>
<evidence type="ECO:0000256" key="1">
    <source>
        <dbReference type="ARBA" id="ARBA00007812"/>
    </source>
</evidence>
<dbReference type="GO" id="GO:0009099">
    <property type="term" value="P:L-valine biosynthetic process"/>
    <property type="evidence" value="ECO:0007669"/>
    <property type="project" value="TreeGrafter"/>
</dbReference>
<dbReference type="CDD" id="cd02002">
    <property type="entry name" value="TPP_BFDC"/>
    <property type="match status" value="1"/>
</dbReference>
<dbReference type="GO" id="GO:0005948">
    <property type="term" value="C:acetolactate synthase complex"/>
    <property type="evidence" value="ECO:0007669"/>
    <property type="project" value="TreeGrafter"/>
</dbReference>
<dbReference type="Pfam" id="PF02776">
    <property type="entry name" value="TPP_enzyme_N"/>
    <property type="match status" value="1"/>
</dbReference>
<dbReference type="EMBL" id="CP021112">
    <property type="protein sequence ID" value="ARP98026.1"/>
    <property type="molecule type" value="Genomic_DNA"/>
</dbReference>
<evidence type="ECO:0000313" key="8">
    <source>
        <dbReference type="Proteomes" id="UP000194137"/>
    </source>
</evidence>
<accession>A0A1W6ZKW9</accession>
<feature type="domain" description="Thiamine pyrophosphate enzyme N-terminal TPP-binding" evidence="6">
    <location>
        <begin position="23"/>
        <end position="125"/>
    </location>
</feature>
<protein>
    <recommendedName>
        <fullName evidence="9">Thiamine pyrophosphate-binding protein</fullName>
    </recommendedName>
</protein>
<dbReference type="PANTHER" id="PTHR18968:SF164">
    <property type="entry name" value="PYRUVATE DECARBOXYLASE"/>
    <property type="match status" value="1"/>
</dbReference>
<evidence type="ECO:0000313" key="7">
    <source>
        <dbReference type="EMBL" id="ARP98026.1"/>
    </source>
</evidence>
<name>A0A1W6ZKW9_9HYPH</name>
<evidence type="ECO:0000259" key="6">
    <source>
        <dbReference type="Pfam" id="PF02776"/>
    </source>
</evidence>
<keyword evidence="8" id="KW-1185">Reference proteome</keyword>
<dbReference type="GO" id="GO:0050660">
    <property type="term" value="F:flavin adenine dinucleotide binding"/>
    <property type="evidence" value="ECO:0007669"/>
    <property type="project" value="TreeGrafter"/>
</dbReference>
<dbReference type="KEGG" id="psin:CAK95_02235"/>
<proteinExistence type="inferred from homology"/>